<protein>
    <submittedName>
        <fullName evidence="2">Uncharacterized protein</fullName>
    </submittedName>
</protein>
<dbReference type="EMBL" id="AP022870">
    <property type="protein sequence ID" value="BCB73728.1"/>
    <property type="molecule type" value="Genomic_DNA"/>
</dbReference>
<keyword evidence="1" id="KW-1133">Transmembrane helix</keyword>
<keyword evidence="1" id="KW-0812">Transmembrane</keyword>
<feature type="transmembrane region" description="Helical" evidence="1">
    <location>
        <begin position="19"/>
        <end position="37"/>
    </location>
</feature>
<proteinExistence type="predicted"/>
<reference evidence="2 3" key="2">
    <citation type="submission" date="2020-03" db="EMBL/GenBank/DDBJ databases">
        <authorList>
            <person name="Ichikawa N."/>
            <person name="Kimura A."/>
            <person name="Kitahashi Y."/>
            <person name="Uohara A."/>
        </authorList>
    </citation>
    <scope>NUCLEOTIDE SEQUENCE [LARGE SCALE GENOMIC DNA]</scope>
    <source>
        <strain evidence="2 3">NBRC 107702</strain>
    </source>
</reference>
<feature type="transmembrane region" description="Helical" evidence="1">
    <location>
        <begin position="43"/>
        <end position="64"/>
    </location>
</feature>
<dbReference type="KEGG" id="pfla:Pflav_001380"/>
<evidence type="ECO:0000256" key="1">
    <source>
        <dbReference type="SAM" id="Phobius"/>
    </source>
</evidence>
<dbReference type="AlphaFoldDB" id="A0A6F8XIV4"/>
<dbReference type="Proteomes" id="UP000502508">
    <property type="component" value="Chromosome"/>
</dbReference>
<keyword evidence="3" id="KW-1185">Reference proteome</keyword>
<keyword evidence="1" id="KW-0472">Membrane</keyword>
<reference evidence="2 3" key="1">
    <citation type="submission" date="2020-03" db="EMBL/GenBank/DDBJ databases">
        <title>Whole genome shotgun sequence of Phytohabitans flavus NBRC 107702.</title>
        <authorList>
            <person name="Komaki H."/>
            <person name="Tamura T."/>
        </authorList>
    </citation>
    <scope>NUCLEOTIDE SEQUENCE [LARGE SCALE GENOMIC DNA]</scope>
    <source>
        <strain evidence="2 3">NBRC 107702</strain>
    </source>
</reference>
<sequence>MPNPEAVLRSQAAMRQVRLVYFGVPVVMTAVVISMFVVQTTTYSMVGAGILGGLGLLFCGYFFYAYGAMARAASDTVSGLGLKLVAMPTYLRVPDFAGGFLGGFTVGAVTYRGVRHGRAVHIVQEPKLAATLVGEPPSGAPVVANPIGPAEMAALTGEPAKSWRRVSVLLGDGFAAVRRDGNAAGKWMFHDLLLAEALLPPLTPSR</sequence>
<organism evidence="2 3">
    <name type="scientific">Phytohabitans flavus</name>
    <dbReference type="NCBI Taxonomy" id="1076124"/>
    <lineage>
        <taxon>Bacteria</taxon>
        <taxon>Bacillati</taxon>
        <taxon>Actinomycetota</taxon>
        <taxon>Actinomycetes</taxon>
        <taxon>Micromonosporales</taxon>
        <taxon>Micromonosporaceae</taxon>
    </lineage>
</organism>
<evidence type="ECO:0000313" key="3">
    <source>
        <dbReference type="Proteomes" id="UP000502508"/>
    </source>
</evidence>
<evidence type="ECO:0000313" key="2">
    <source>
        <dbReference type="EMBL" id="BCB73728.1"/>
    </source>
</evidence>
<gene>
    <name evidence="2" type="ORF">Pflav_001380</name>
</gene>
<name>A0A6F8XIV4_9ACTN</name>
<accession>A0A6F8XIV4</accession>